<protein>
    <submittedName>
        <fullName evidence="1">Uncharacterized protein</fullName>
    </submittedName>
</protein>
<reference evidence="2" key="1">
    <citation type="submission" date="2014-09" db="EMBL/GenBank/DDBJ databases">
        <authorList>
            <person name="Sharma Rahul"/>
            <person name="Thines Marco"/>
        </authorList>
    </citation>
    <scope>NUCLEOTIDE SEQUENCE [LARGE SCALE GENOMIC DNA]</scope>
</reference>
<keyword evidence="2" id="KW-1185">Reference proteome</keyword>
<dbReference type="Proteomes" id="UP000054928">
    <property type="component" value="Unassembled WGS sequence"/>
</dbReference>
<name>A0A0P1B173_PLAHL</name>
<dbReference type="GeneID" id="36399388"/>
<proteinExistence type="predicted"/>
<dbReference type="AlphaFoldDB" id="A0A0P1B173"/>
<evidence type="ECO:0000313" key="2">
    <source>
        <dbReference type="Proteomes" id="UP000054928"/>
    </source>
</evidence>
<dbReference type="EMBL" id="CCYD01002577">
    <property type="protein sequence ID" value="CEG47460.1"/>
    <property type="molecule type" value="Genomic_DNA"/>
</dbReference>
<evidence type="ECO:0000313" key="1">
    <source>
        <dbReference type="EMBL" id="CEG47460.1"/>
    </source>
</evidence>
<organism evidence="1 2">
    <name type="scientific">Plasmopara halstedii</name>
    <name type="common">Downy mildew of sunflower</name>
    <dbReference type="NCBI Taxonomy" id="4781"/>
    <lineage>
        <taxon>Eukaryota</taxon>
        <taxon>Sar</taxon>
        <taxon>Stramenopiles</taxon>
        <taxon>Oomycota</taxon>
        <taxon>Peronosporomycetes</taxon>
        <taxon>Peronosporales</taxon>
        <taxon>Peronosporaceae</taxon>
        <taxon>Plasmopara</taxon>
    </lineage>
</organism>
<dbReference type="RefSeq" id="XP_024583829.1">
    <property type="nucleotide sequence ID" value="XM_024718429.1"/>
</dbReference>
<accession>A0A0P1B173</accession>
<sequence length="58" mass="7036">MPNGDLNMLLKKQQERQEWHHHRPRGVLDLFFYAGHHKPHLQQSSRELCIEIFFATIR</sequence>